<reference evidence="5 6" key="1">
    <citation type="submission" date="2018-10" db="EMBL/GenBank/DDBJ databases">
        <title>Sequencing the genomes of 1000 actinobacteria strains.</title>
        <authorList>
            <person name="Klenk H.-P."/>
        </authorList>
    </citation>
    <scope>NUCLEOTIDE SEQUENCE [LARGE SCALE GENOMIC DNA]</scope>
    <source>
        <strain evidence="5 6">DSM 45175</strain>
    </source>
</reference>
<feature type="compositionally biased region" description="Pro residues" evidence="2">
    <location>
        <begin position="46"/>
        <end position="56"/>
    </location>
</feature>
<dbReference type="OrthoDB" id="3430849at2"/>
<dbReference type="EMBL" id="RBKT01000001">
    <property type="protein sequence ID" value="RKR89660.1"/>
    <property type="molecule type" value="Genomic_DNA"/>
</dbReference>
<evidence type="ECO:0000313" key="5">
    <source>
        <dbReference type="EMBL" id="RKR89660.1"/>
    </source>
</evidence>
<comment type="caution">
    <text evidence="5">The sequence shown here is derived from an EMBL/GenBank/DDBJ whole genome shotgun (WGS) entry which is preliminary data.</text>
</comment>
<feature type="compositionally biased region" description="Pro residues" evidence="2">
    <location>
        <begin position="154"/>
        <end position="166"/>
    </location>
</feature>
<keyword evidence="3" id="KW-0472">Membrane</keyword>
<feature type="compositionally biased region" description="Pro residues" evidence="2">
    <location>
        <begin position="89"/>
        <end position="98"/>
    </location>
</feature>
<keyword evidence="1" id="KW-0732">Signal</keyword>
<feature type="domain" description="DUF4352" evidence="4">
    <location>
        <begin position="236"/>
        <end position="349"/>
    </location>
</feature>
<protein>
    <submittedName>
        <fullName evidence="5">Uncharacterized protein DUF4352</fullName>
    </submittedName>
</protein>
<evidence type="ECO:0000256" key="3">
    <source>
        <dbReference type="SAM" id="Phobius"/>
    </source>
</evidence>
<feature type="compositionally biased region" description="Pro residues" evidence="2">
    <location>
        <begin position="66"/>
        <end position="81"/>
    </location>
</feature>
<dbReference type="AlphaFoldDB" id="A0A495JKS4"/>
<sequence>MPTPDRPENGPPEPRPEPTPRPDPGPGSGSDPPGPHAQPWSWSVDPDPPTSEPTPDPEGGSTVDEPLPPPPVDKPVPPPVDGPAAGTGPPDPQAPVRPPDWSTPDTPVVAPPIGGDSTLPYPDQPPPYADQSQPDRPPDEQWQTEQRQTGQWPPEQPRSEQPPPDDWSPGQSVSWLDDPDAEPHPVRPERRRRLWLLLGVSVALVICCCAGVVGTALTWGGDIYTRVESRGQRVVGLNQAGRDGDLEFLVSGVRCGVDQVGDRLVNQAAVGQFCLVELAVRNIGKNPAFFTDALQRAYGPDGALFNADSEASLLANADQQAFLNEINPGILVTGALVYDIPVRARIVRLRLYHVPSSPGLVVRVE</sequence>
<evidence type="ECO:0000256" key="1">
    <source>
        <dbReference type="ARBA" id="ARBA00022729"/>
    </source>
</evidence>
<keyword evidence="3" id="KW-0812">Transmembrane</keyword>
<organism evidence="5 6">
    <name type="scientific">Micromonospora pisi</name>
    <dbReference type="NCBI Taxonomy" id="589240"/>
    <lineage>
        <taxon>Bacteria</taxon>
        <taxon>Bacillati</taxon>
        <taxon>Actinomycetota</taxon>
        <taxon>Actinomycetes</taxon>
        <taxon>Micromonosporales</taxon>
        <taxon>Micromonosporaceae</taxon>
        <taxon>Micromonospora</taxon>
    </lineage>
</organism>
<dbReference type="InterPro" id="IPR029051">
    <property type="entry name" value="DUF4352"/>
</dbReference>
<evidence type="ECO:0000256" key="2">
    <source>
        <dbReference type="SAM" id="MobiDB-lite"/>
    </source>
</evidence>
<evidence type="ECO:0000313" key="6">
    <source>
        <dbReference type="Proteomes" id="UP000277671"/>
    </source>
</evidence>
<feature type="compositionally biased region" description="Polar residues" evidence="2">
    <location>
        <begin position="141"/>
        <end position="151"/>
    </location>
</feature>
<dbReference type="InterPro" id="IPR029050">
    <property type="entry name" value="Immunoprotect_excell_Ig-like"/>
</dbReference>
<proteinExistence type="predicted"/>
<evidence type="ECO:0000259" key="4">
    <source>
        <dbReference type="Pfam" id="PF11611"/>
    </source>
</evidence>
<feature type="compositionally biased region" description="Basic and acidic residues" evidence="2">
    <location>
        <begin position="1"/>
        <end position="20"/>
    </location>
</feature>
<feature type="region of interest" description="Disordered" evidence="2">
    <location>
        <begin position="1"/>
        <end position="187"/>
    </location>
</feature>
<dbReference type="Proteomes" id="UP000277671">
    <property type="component" value="Unassembled WGS sequence"/>
</dbReference>
<dbReference type="Pfam" id="PF11611">
    <property type="entry name" value="DUF4352"/>
    <property type="match status" value="1"/>
</dbReference>
<keyword evidence="6" id="KW-1185">Reference proteome</keyword>
<dbReference type="PRINTS" id="PR01217">
    <property type="entry name" value="PRICHEXTENSN"/>
</dbReference>
<dbReference type="RefSeq" id="WP_121158065.1">
    <property type="nucleotide sequence ID" value="NZ_RBKT01000001.1"/>
</dbReference>
<gene>
    <name evidence="5" type="ORF">BDK92_4016</name>
</gene>
<accession>A0A495JKS4</accession>
<feature type="transmembrane region" description="Helical" evidence="3">
    <location>
        <begin position="194"/>
        <end position="219"/>
    </location>
</feature>
<dbReference type="Gene3D" id="2.60.40.1240">
    <property type="match status" value="1"/>
</dbReference>
<keyword evidence="3" id="KW-1133">Transmembrane helix</keyword>
<name>A0A495JKS4_9ACTN</name>